<organism evidence="2 3">
    <name type="scientific">Phytophthora fragariaefolia</name>
    <dbReference type="NCBI Taxonomy" id="1490495"/>
    <lineage>
        <taxon>Eukaryota</taxon>
        <taxon>Sar</taxon>
        <taxon>Stramenopiles</taxon>
        <taxon>Oomycota</taxon>
        <taxon>Peronosporomycetes</taxon>
        <taxon>Peronosporales</taxon>
        <taxon>Peronosporaceae</taxon>
        <taxon>Phytophthora</taxon>
    </lineage>
</organism>
<protein>
    <submittedName>
        <fullName evidence="2">Unnamed protein product</fullName>
    </submittedName>
</protein>
<gene>
    <name evidence="2" type="ORF">Pfra01_002448900</name>
</gene>
<feature type="region of interest" description="Disordered" evidence="1">
    <location>
        <begin position="1"/>
        <end position="72"/>
    </location>
</feature>
<sequence>MERSRTWARDSPSGATTPRTPSRLVVWPNGYPTGPRLDTCRTAARLGQASDSGEGVRGTPPESRTPSSTPALVMTWGSGVAVGGASRRDRASSKARARAMATTVFGDIGLPGWRTRCSSVSGGEDPDSSTSPASRSMSCSDSS</sequence>
<feature type="region of interest" description="Disordered" evidence="1">
    <location>
        <begin position="110"/>
        <end position="143"/>
    </location>
</feature>
<reference evidence="2" key="1">
    <citation type="submission" date="2023-04" db="EMBL/GenBank/DDBJ databases">
        <title>Phytophthora fragariaefolia NBRC 109709.</title>
        <authorList>
            <person name="Ichikawa N."/>
            <person name="Sato H."/>
            <person name="Tonouchi N."/>
        </authorList>
    </citation>
    <scope>NUCLEOTIDE SEQUENCE</scope>
    <source>
        <strain evidence="2">NBRC 109709</strain>
    </source>
</reference>
<evidence type="ECO:0000313" key="2">
    <source>
        <dbReference type="EMBL" id="GMF57382.1"/>
    </source>
</evidence>
<name>A0A9W6YB10_9STRA</name>
<evidence type="ECO:0000313" key="3">
    <source>
        <dbReference type="Proteomes" id="UP001165121"/>
    </source>
</evidence>
<evidence type="ECO:0000256" key="1">
    <source>
        <dbReference type="SAM" id="MobiDB-lite"/>
    </source>
</evidence>
<dbReference type="Proteomes" id="UP001165121">
    <property type="component" value="Unassembled WGS sequence"/>
</dbReference>
<dbReference type="OrthoDB" id="146257at2759"/>
<feature type="compositionally biased region" description="Low complexity" evidence="1">
    <location>
        <begin position="59"/>
        <end position="70"/>
    </location>
</feature>
<proteinExistence type="predicted"/>
<dbReference type="EMBL" id="BSXT01004306">
    <property type="protein sequence ID" value="GMF57382.1"/>
    <property type="molecule type" value="Genomic_DNA"/>
</dbReference>
<accession>A0A9W6YB10</accession>
<keyword evidence="3" id="KW-1185">Reference proteome</keyword>
<dbReference type="AlphaFoldDB" id="A0A9W6YB10"/>
<comment type="caution">
    <text evidence="2">The sequence shown here is derived from an EMBL/GenBank/DDBJ whole genome shotgun (WGS) entry which is preliminary data.</text>
</comment>
<feature type="compositionally biased region" description="Polar residues" evidence="1">
    <location>
        <begin position="128"/>
        <end position="143"/>
    </location>
</feature>